<dbReference type="SUPFAM" id="SSF50447">
    <property type="entry name" value="Translation proteins"/>
    <property type="match status" value="1"/>
</dbReference>
<feature type="binding site" evidence="12">
    <location>
        <position position="665"/>
    </location>
    <ligand>
        <name>Zn(2+)</name>
        <dbReference type="ChEBI" id="CHEBI:29105"/>
    </ligand>
</feature>
<feature type="binding site" evidence="12">
    <location>
        <position position="562"/>
    </location>
    <ligand>
        <name>Zn(2+)</name>
        <dbReference type="ChEBI" id="CHEBI:29105"/>
    </ligand>
</feature>
<dbReference type="GO" id="GO:0002161">
    <property type="term" value="F:aminoacyl-tRNA deacylase activity"/>
    <property type="evidence" value="ECO:0007669"/>
    <property type="project" value="TreeGrafter"/>
</dbReference>
<dbReference type="FunFam" id="2.40.30.130:FF:000001">
    <property type="entry name" value="Alanine--tRNA ligase"/>
    <property type="match status" value="1"/>
</dbReference>
<evidence type="ECO:0000256" key="12">
    <source>
        <dbReference type="HAMAP-Rule" id="MF_00036"/>
    </source>
</evidence>
<comment type="catalytic activity">
    <reaction evidence="12">
        <text>tRNA(Ala) + L-alanine + ATP = L-alanyl-tRNA(Ala) + AMP + diphosphate</text>
        <dbReference type="Rhea" id="RHEA:12540"/>
        <dbReference type="Rhea" id="RHEA-COMP:9657"/>
        <dbReference type="Rhea" id="RHEA-COMP:9923"/>
        <dbReference type="ChEBI" id="CHEBI:30616"/>
        <dbReference type="ChEBI" id="CHEBI:33019"/>
        <dbReference type="ChEBI" id="CHEBI:57972"/>
        <dbReference type="ChEBI" id="CHEBI:78442"/>
        <dbReference type="ChEBI" id="CHEBI:78497"/>
        <dbReference type="ChEBI" id="CHEBI:456215"/>
        <dbReference type="EC" id="6.1.1.7"/>
    </reaction>
</comment>
<dbReference type="GO" id="GO:0004813">
    <property type="term" value="F:alanine-tRNA ligase activity"/>
    <property type="evidence" value="ECO:0007669"/>
    <property type="project" value="UniProtKB-UniRule"/>
</dbReference>
<dbReference type="InterPro" id="IPR018163">
    <property type="entry name" value="Thr/Ala-tRNA-synth_IIc_edit"/>
</dbReference>
<evidence type="ECO:0000256" key="6">
    <source>
        <dbReference type="ARBA" id="ARBA00022741"/>
    </source>
</evidence>
<keyword evidence="5 12" id="KW-0479">Metal-binding</keyword>
<evidence type="ECO:0000256" key="3">
    <source>
        <dbReference type="ARBA" id="ARBA00022555"/>
    </source>
</evidence>
<keyword evidence="4 12" id="KW-0436">Ligase</keyword>
<dbReference type="Gene3D" id="3.30.980.10">
    <property type="entry name" value="Threonyl-trna Synthetase, Chain A, domain 2"/>
    <property type="match status" value="1"/>
</dbReference>
<dbReference type="Gene3D" id="6.10.250.550">
    <property type="match status" value="1"/>
</dbReference>
<dbReference type="SMART" id="SM00863">
    <property type="entry name" value="tRNA_SAD"/>
    <property type="match status" value="1"/>
</dbReference>
<dbReference type="Proteomes" id="UP000242502">
    <property type="component" value="Unassembled WGS sequence"/>
</dbReference>
<evidence type="ECO:0000256" key="11">
    <source>
        <dbReference type="ARBA" id="ARBA00023146"/>
    </source>
</evidence>
<name>A0A1D2QM86_9GAMM</name>
<dbReference type="GO" id="GO:0008270">
    <property type="term" value="F:zinc ion binding"/>
    <property type="evidence" value="ECO:0007669"/>
    <property type="project" value="UniProtKB-UniRule"/>
</dbReference>
<dbReference type="PRINTS" id="PR00980">
    <property type="entry name" value="TRNASYNTHALA"/>
</dbReference>
<dbReference type="PROSITE" id="PS50860">
    <property type="entry name" value="AA_TRNA_LIGASE_II_ALA"/>
    <property type="match status" value="1"/>
</dbReference>
<evidence type="ECO:0000256" key="8">
    <source>
        <dbReference type="ARBA" id="ARBA00022840"/>
    </source>
</evidence>
<keyword evidence="3 12" id="KW-0820">tRNA-binding</keyword>
<proteinExistence type="inferred from homology"/>
<dbReference type="InterPro" id="IPR023033">
    <property type="entry name" value="Ala_tRNA_ligase_euk/bac"/>
</dbReference>
<dbReference type="AlphaFoldDB" id="A0A1D2QM86"/>
<reference evidence="15 16" key="1">
    <citation type="journal article" date="2016" name="Appl. Environ. Microbiol.">
        <title>Lack of Overt Genome Reduction in the Bryostatin-Producing Bryozoan Symbiont "Candidatus Endobugula sertula".</title>
        <authorList>
            <person name="Miller I.J."/>
            <person name="Vanee N."/>
            <person name="Fong S.S."/>
            <person name="Lim-Fong G.E."/>
            <person name="Kwan J.C."/>
        </authorList>
    </citation>
    <scope>NUCLEOTIDE SEQUENCE [LARGE SCALE GENOMIC DNA]</scope>
    <source>
        <strain evidence="15">AB1-4</strain>
    </source>
</reference>
<comment type="cofactor">
    <cofactor evidence="12">
        <name>Zn(2+)</name>
        <dbReference type="ChEBI" id="CHEBI:29105"/>
    </cofactor>
    <text evidence="12">Binds 1 zinc ion per subunit.</text>
</comment>
<evidence type="ECO:0000256" key="2">
    <source>
        <dbReference type="ARBA" id="ARBA00008226"/>
    </source>
</evidence>
<dbReference type="GO" id="GO:0045892">
    <property type="term" value="P:negative regulation of DNA-templated transcription"/>
    <property type="evidence" value="ECO:0007669"/>
    <property type="project" value="TreeGrafter"/>
</dbReference>
<dbReference type="GO" id="GO:0005524">
    <property type="term" value="F:ATP binding"/>
    <property type="evidence" value="ECO:0007669"/>
    <property type="project" value="UniProtKB-UniRule"/>
</dbReference>
<dbReference type="InterPro" id="IPR003156">
    <property type="entry name" value="DHHA1_dom"/>
</dbReference>
<dbReference type="EMBL" id="MDLC01000057">
    <property type="protein sequence ID" value="ODS22691.1"/>
    <property type="molecule type" value="Genomic_DNA"/>
</dbReference>
<organism evidence="15 16">
    <name type="scientific">Candidatus Endobugula sertula</name>
    <name type="common">Bugula neritina bacterial symbiont</name>
    <dbReference type="NCBI Taxonomy" id="62101"/>
    <lineage>
        <taxon>Bacteria</taxon>
        <taxon>Pseudomonadati</taxon>
        <taxon>Pseudomonadota</taxon>
        <taxon>Gammaproteobacteria</taxon>
        <taxon>Cellvibrionales</taxon>
        <taxon>Cellvibrionaceae</taxon>
        <taxon>Candidatus Endobugula</taxon>
    </lineage>
</organism>
<gene>
    <name evidence="12" type="primary">alaS</name>
    <name evidence="15" type="ORF">AB835_12755</name>
</gene>
<dbReference type="PANTHER" id="PTHR11777">
    <property type="entry name" value="ALANYL-TRNA SYNTHETASE"/>
    <property type="match status" value="1"/>
</dbReference>
<comment type="caution">
    <text evidence="15">The sequence shown here is derived from an EMBL/GenBank/DDBJ whole genome shotgun (WGS) entry which is preliminary data.</text>
</comment>
<dbReference type="InterPro" id="IPR050058">
    <property type="entry name" value="Ala-tRNA_ligase"/>
</dbReference>
<keyword evidence="11 12" id="KW-0030">Aminoacyl-tRNA synthetase</keyword>
<dbReference type="InterPro" id="IPR012947">
    <property type="entry name" value="tRNA_SAD"/>
</dbReference>
<dbReference type="InterPro" id="IPR009000">
    <property type="entry name" value="Transl_B-barrel_sf"/>
</dbReference>
<dbReference type="Pfam" id="PF01411">
    <property type="entry name" value="tRNA-synt_2c"/>
    <property type="match status" value="1"/>
</dbReference>
<dbReference type="Gene3D" id="3.30.930.10">
    <property type="entry name" value="Bira Bifunctional Protein, Domain 2"/>
    <property type="match status" value="1"/>
</dbReference>
<keyword evidence="7 12" id="KW-0862">Zinc</keyword>
<sequence>MKSSDIRHAFLRFFANKEHTIVPSSPLVPKNDPTLLFTNAGMVQFKDVFLGTDKRTYRRATTSQRCIRAGGKHNDLENVGYTARHHTFFEMLGNFSFGDYFKHDAITYAWEFLTSKEWMGIPTNKLTVTVYEEDEEAYSIWHKKIGIPKERLIRIGDNKGAKYQSDNFWAMGDTGPCGPCTEIFYDHGEHIWGGLPGTSEEDGDRYIEIWNIVFMQFNRHVDGKIEPLPKPSVDTGMGLERISAVMQGVHNNYDIDLFQNLLAATANILGVDDLEEKSLRVIADHIRSCAFLITDGVMPSNEGRGYVLRRIIRRAIRHGHKLGCTDAFFHKLVKALVEEMGETYSELIDQQAQIEGVLLAEEQQFEKTLAKGLSILEKELKKLSTTEIPGKVVFTLYDTYGFPTDLTNDIARERELTLDMEGYEQCMAKQQEHARAAGKFKMDHSENINVDGKTVFSGYELRSDHGCIVKLYTQGKAVEQLQEGDDAIIIISKTPFYAESGGQVGDTGYLVVKDNRFEVHDCQKSGANHLHIGRMIEGKLSINDEVTAQVDNSIRQATALNHSATHLMHAALRKVLGNHVVQKGSLVDAEKLRFDFSHFEAVTTEQLQTVSRLVNDQIRNNTQVQTDLCNMEQAKQKGALMLFDEKYGDEVRVLSMGDGFSIELCGGTHVARTGDIGLFHIVSESGIASGIRRIEAITGTQALSYLSSFETKMAGIAELVKANASNVLDKVEQLVTQVREQEKALSVLQAKLASTSSSDLLRYAKNIADVQVLAHRVDNADAKSLRNMADALKSKLTNGVFLLASNTDDKVSLIAGVTSNLTERFNAGDLIREVAPLVRGKGGGRPDMAQGGGTDPSGIDAVLKRVESWVTK</sequence>
<comment type="subcellular location">
    <subcellularLocation>
        <location evidence="1 12">Cytoplasm</location>
    </subcellularLocation>
</comment>
<dbReference type="Gene3D" id="3.30.54.20">
    <property type="match status" value="1"/>
</dbReference>
<dbReference type="EC" id="6.1.1.7" evidence="12"/>
<dbReference type="FunFam" id="3.10.310.40:FF:000001">
    <property type="entry name" value="Alanine--tRNA ligase"/>
    <property type="match status" value="1"/>
</dbReference>
<feature type="coiled-coil region" evidence="13">
    <location>
        <begin position="721"/>
        <end position="751"/>
    </location>
</feature>
<keyword evidence="13" id="KW-0175">Coiled coil</keyword>
<feature type="domain" description="Alanyl-transfer RNA synthetases family profile" evidence="14">
    <location>
        <begin position="1"/>
        <end position="708"/>
    </location>
</feature>
<evidence type="ECO:0000256" key="1">
    <source>
        <dbReference type="ARBA" id="ARBA00004496"/>
    </source>
</evidence>
<evidence type="ECO:0000313" key="16">
    <source>
        <dbReference type="Proteomes" id="UP000242502"/>
    </source>
</evidence>
<dbReference type="HAMAP" id="MF_00036_B">
    <property type="entry name" value="Ala_tRNA_synth_B"/>
    <property type="match status" value="1"/>
</dbReference>
<dbReference type="Pfam" id="PF07973">
    <property type="entry name" value="tRNA_SAD"/>
    <property type="match status" value="1"/>
</dbReference>
<dbReference type="GO" id="GO:0005829">
    <property type="term" value="C:cytosol"/>
    <property type="evidence" value="ECO:0007669"/>
    <property type="project" value="TreeGrafter"/>
</dbReference>
<dbReference type="SUPFAM" id="SSF55186">
    <property type="entry name" value="ThrRS/AlaRS common domain"/>
    <property type="match status" value="1"/>
</dbReference>
<dbReference type="Gene3D" id="3.10.310.40">
    <property type="match status" value="1"/>
</dbReference>
<evidence type="ECO:0000259" key="14">
    <source>
        <dbReference type="PROSITE" id="PS50860"/>
    </source>
</evidence>
<keyword evidence="8 12" id="KW-0067">ATP-binding</keyword>
<evidence type="ECO:0000256" key="13">
    <source>
        <dbReference type="SAM" id="Coils"/>
    </source>
</evidence>
<evidence type="ECO:0000256" key="4">
    <source>
        <dbReference type="ARBA" id="ARBA00022598"/>
    </source>
</evidence>
<protein>
    <recommendedName>
        <fullName evidence="12">Alanine--tRNA ligase</fullName>
        <ecNumber evidence="12">6.1.1.7</ecNumber>
    </recommendedName>
    <alternativeName>
        <fullName evidence="12">Alanyl-tRNA synthetase</fullName>
        <shortName evidence="12">AlaRS</shortName>
    </alternativeName>
</protein>
<dbReference type="Gene3D" id="2.40.30.130">
    <property type="match status" value="1"/>
</dbReference>
<evidence type="ECO:0000256" key="5">
    <source>
        <dbReference type="ARBA" id="ARBA00022723"/>
    </source>
</evidence>
<dbReference type="InterPro" id="IPR018162">
    <property type="entry name" value="Ala-tRNA-ligase_IIc_anticod-bd"/>
</dbReference>
<dbReference type="InterPro" id="IPR018165">
    <property type="entry name" value="Ala-tRNA-synth_IIc_core"/>
</dbReference>
<comment type="function">
    <text evidence="12">Catalyzes the attachment of alanine to tRNA(Ala) in a two-step reaction: alanine is first activated by ATP to form Ala-AMP and then transferred to the acceptor end of tRNA(Ala). Also edits incorrectly charged Ser-tRNA(Ala) and Gly-tRNA(Ala) via its editing domain.</text>
</comment>
<dbReference type="CDD" id="cd00673">
    <property type="entry name" value="AlaRS_core"/>
    <property type="match status" value="1"/>
</dbReference>
<evidence type="ECO:0000256" key="10">
    <source>
        <dbReference type="ARBA" id="ARBA00022917"/>
    </source>
</evidence>
<dbReference type="InterPro" id="IPR002318">
    <property type="entry name" value="Ala-tRNA-lgiase_IIc"/>
</dbReference>
<dbReference type="PANTHER" id="PTHR11777:SF9">
    <property type="entry name" value="ALANINE--TRNA LIGASE, CYTOPLASMIC"/>
    <property type="match status" value="1"/>
</dbReference>
<accession>A0A1D2QM86</accession>
<dbReference type="InterPro" id="IPR018164">
    <property type="entry name" value="Ala-tRNA-synth_IIc_N"/>
</dbReference>
<comment type="domain">
    <text evidence="12">Consists of three domains; the N-terminal catalytic domain, the editing domain and the C-terminal C-Ala domain. The editing domain removes incorrectly charged amino acids, while the C-Ala domain, along with tRNA(Ala), serves as a bridge to cooperatively bring together the editing and aminoacylation centers thus stimulating deacylation of misacylated tRNAs.</text>
</comment>
<dbReference type="InterPro" id="IPR045864">
    <property type="entry name" value="aa-tRNA-synth_II/BPL/LPL"/>
</dbReference>
<dbReference type="STRING" id="62101.AB835_12755"/>
<dbReference type="FunFam" id="3.30.980.10:FF:000004">
    <property type="entry name" value="Alanine--tRNA ligase, cytoplasmic"/>
    <property type="match status" value="1"/>
</dbReference>
<keyword evidence="9 12" id="KW-0694">RNA-binding</keyword>
<evidence type="ECO:0000256" key="9">
    <source>
        <dbReference type="ARBA" id="ARBA00022884"/>
    </source>
</evidence>
<dbReference type="GO" id="GO:0000049">
    <property type="term" value="F:tRNA binding"/>
    <property type="evidence" value="ECO:0007669"/>
    <property type="project" value="UniProtKB-KW"/>
</dbReference>
<dbReference type="NCBIfam" id="TIGR00344">
    <property type="entry name" value="alaS"/>
    <property type="match status" value="1"/>
</dbReference>
<keyword evidence="12" id="KW-0963">Cytoplasm</keyword>
<evidence type="ECO:0000313" key="15">
    <source>
        <dbReference type="EMBL" id="ODS22691.1"/>
    </source>
</evidence>
<dbReference type="SUPFAM" id="SSF101353">
    <property type="entry name" value="Putative anticodon-binding domain of alanyl-tRNA synthetase (AlaRS)"/>
    <property type="match status" value="1"/>
</dbReference>
<comment type="similarity">
    <text evidence="2 12">Belongs to the class-II aminoacyl-tRNA synthetase family.</text>
</comment>
<dbReference type="GO" id="GO:0006419">
    <property type="term" value="P:alanyl-tRNA aminoacylation"/>
    <property type="evidence" value="ECO:0007669"/>
    <property type="project" value="UniProtKB-UniRule"/>
</dbReference>
<dbReference type="FunFam" id="3.30.930.10:FF:000004">
    <property type="entry name" value="Alanine--tRNA ligase"/>
    <property type="match status" value="1"/>
</dbReference>
<dbReference type="Pfam" id="PF02272">
    <property type="entry name" value="DHHA1"/>
    <property type="match status" value="1"/>
</dbReference>
<feature type="binding site" evidence="12">
    <location>
        <position position="669"/>
    </location>
    <ligand>
        <name>Zn(2+)</name>
        <dbReference type="ChEBI" id="CHEBI:29105"/>
    </ligand>
</feature>
<dbReference type="SUPFAM" id="SSF55681">
    <property type="entry name" value="Class II aaRS and biotin synthetases"/>
    <property type="match status" value="1"/>
</dbReference>
<feature type="binding site" evidence="12">
    <location>
        <position position="566"/>
    </location>
    <ligand>
        <name>Zn(2+)</name>
        <dbReference type="ChEBI" id="CHEBI:29105"/>
    </ligand>
</feature>
<keyword evidence="6 12" id="KW-0547">Nucleotide-binding</keyword>
<evidence type="ECO:0000256" key="7">
    <source>
        <dbReference type="ARBA" id="ARBA00022833"/>
    </source>
</evidence>
<dbReference type="FunFam" id="3.30.54.20:FF:000001">
    <property type="entry name" value="Alanine--tRNA ligase"/>
    <property type="match status" value="1"/>
</dbReference>
<keyword evidence="10 12" id="KW-0648">Protein biosynthesis</keyword>